<dbReference type="Gene3D" id="3.50.50.60">
    <property type="entry name" value="FAD/NAD(P)-binding domain"/>
    <property type="match status" value="1"/>
</dbReference>
<dbReference type="NCBIfam" id="NF008425">
    <property type="entry name" value="PRK11259.1"/>
    <property type="match status" value="1"/>
</dbReference>
<dbReference type="AlphaFoldDB" id="A0A3M2JW36"/>
<feature type="domain" description="FAD dependent oxidoreductase" evidence="6">
    <location>
        <begin position="135"/>
        <end position="486"/>
    </location>
</feature>
<dbReference type="EMBL" id="RFFI01000002">
    <property type="protein sequence ID" value="RMI14278.1"/>
    <property type="molecule type" value="Genomic_DNA"/>
</dbReference>
<dbReference type="SUPFAM" id="SSF54373">
    <property type="entry name" value="FAD-linked reductases, C-terminal domain"/>
    <property type="match status" value="1"/>
</dbReference>
<gene>
    <name evidence="7" type="ORF">EBM89_00505</name>
</gene>
<dbReference type="GO" id="GO:0008115">
    <property type="term" value="F:sarcosine oxidase activity"/>
    <property type="evidence" value="ECO:0007669"/>
    <property type="project" value="TreeGrafter"/>
</dbReference>
<feature type="region of interest" description="Disordered" evidence="5">
    <location>
        <begin position="1"/>
        <end position="123"/>
    </location>
</feature>
<keyword evidence="2" id="KW-0285">Flavoprotein</keyword>
<evidence type="ECO:0000256" key="5">
    <source>
        <dbReference type="SAM" id="MobiDB-lite"/>
    </source>
</evidence>
<comment type="cofactor">
    <cofactor evidence="1">
        <name>FAD</name>
        <dbReference type="ChEBI" id="CHEBI:57692"/>
    </cofactor>
</comment>
<organism evidence="7 8">
    <name type="scientific">Cellulomonas triticagri</name>
    <dbReference type="NCBI Taxonomy" id="2483352"/>
    <lineage>
        <taxon>Bacteria</taxon>
        <taxon>Bacillati</taxon>
        <taxon>Actinomycetota</taxon>
        <taxon>Actinomycetes</taxon>
        <taxon>Micrococcales</taxon>
        <taxon>Cellulomonadaceae</taxon>
        <taxon>Cellulomonas</taxon>
    </lineage>
</organism>
<dbReference type="InterPro" id="IPR006076">
    <property type="entry name" value="FAD-dep_OxRdtase"/>
</dbReference>
<evidence type="ECO:0000313" key="7">
    <source>
        <dbReference type="EMBL" id="RMI14278.1"/>
    </source>
</evidence>
<keyword evidence="8" id="KW-1185">Reference proteome</keyword>
<dbReference type="GO" id="GO:0050660">
    <property type="term" value="F:flavin adenine dinucleotide binding"/>
    <property type="evidence" value="ECO:0007669"/>
    <property type="project" value="InterPro"/>
</dbReference>
<keyword evidence="3" id="KW-0274">FAD</keyword>
<dbReference type="PANTHER" id="PTHR10961:SF7">
    <property type="entry name" value="FAD DEPENDENT OXIDOREDUCTASE DOMAIN-CONTAINING PROTEIN"/>
    <property type="match status" value="1"/>
</dbReference>
<comment type="caution">
    <text evidence="7">The sequence shown here is derived from an EMBL/GenBank/DDBJ whole genome shotgun (WGS) entry which is preliminary data.</text>
</comment>
<evidence type="ECO:0000259" key="6">
    <source>
        <dbReference type="Pfam" id="PF01266"/>
    </source>
</evidence>
<sequence>MGPGPAVQRAGLVAGQPRRRGRAHDDLVPGRHVLAADVRPGELQGRPRRARAQLRRAHPGRLGRRRPARRVDGRRHRAGAGAPGRLSTVEPARNARPVRETRSPHLAPVRDTGPAGVAAPSHPQEVTVSGTYSHVVIGAGAIGSAASYWLTRRGAERVLLLEQHDLGHALGSSGDHSRIIRRSYHRAEYARLTDAMFEAWEQVERASGLPVYTRTGGLDLAPPEHGGDARLDVFRAAMDAAGHTYQDLTTDDLRARYPQWRVPDGTAALFQADAGIIDIRRSVSAHTALALAAGVELRTRTRVTGLDVRDSSVTVRTTGGDVEAGALVVATASWLPELMGDLGLDFRLTLSEEQVDYVAARHLPSFTPDRFPIWVYHGADVHYGFPVYGEAAVKIARDMRGRFVTVDGRTHQPDPEETARSLRFLAEHLPDAAGAPLVARTCVYDMPADREFVLDTVPGHPHVAVANGAGHAGKFASLLGSVLADLLTAGTTTHDIDLFSLDRPAITDPRFPTEFSLHA</sequence>
<evidence type="ECO:0000256" key="2">
    <source>
        <dbReference type="ARBA" id="ARBA00022630"/>
    </source>
</evidence>
<feature type="compositionally biased region" description="Basic residues" evidence="5">
    <location>
        <begin position="46"/>
        <end position="78"/>
    </location>
</feature>
<proteinExistence type="predicted"/>
<reference evidence="7 8" key="1">
    <citation type="submission" date="2018-10" db="EMBL/GenBank/DDBJ databases">
        <title>Isolation, diversity and antifungal activity of actinobacteria from wheat.</title>
        <authorList>
            <person name="Han C."/>
        </authorList>
    </citation>
    <scope>NUCLEOTIDE SEQUENCE [LARGE SCALE GENOMIC DNA]</scope>
    <source>
        <strain evidence="7 8">NEAU-YY56</strain>
    </source>
</reference>
<dbReference type="InterPro" id="IPR045170">
    <property type="entry name" value="MTOX"/>
</dbReference>
<protein>
    <submittedName>
        <fullName evidence="7">N-methyl-L-tryptophan oxidase</fullName>
    </submittedName>
</protein>
<evidence type="ECO:0000256" key="3">
    <source>
        <dbReference type="ARBA" id="ARBA00022827"/>
    </source>
</evidence>
<dbReference type="InterPro" id="IPR036188">
    <property type="entry name" value="FAD/NAD-bd_sf"/>
</dbReference>
<name>A0A3M2JW36_9CELL</name>
<evidence type="ECO:0000256" key="4">
    <source>
        <dbReference type="ARBA" id="ARBA00023002"/>
    </source>
</evidence>
<dbReference type="Pfam" id="PF01266">
    <property type="entry name" value="DAO"/>
    <property type="match status" value="1"/>
</dbReference>
<dbReference type="SUPFAM" id="SSF51905">
    <property type="entry name" value="FAD/NAD(P)-binding domain"/>
    <property type="match status" value="1"/>
</dbReference>
<keyword evidence="4" id="KW-0560">Oxidoreductase</keyword>
<dbReference type="PANTHER" id="PTHR10961">
    <property type="entry name" value="PEROXISOMAL SARCOSINE OXIDASE"/>
    <property type="match status" value="1"/>
</dbReference>
<dbReference type="Proteomes" id="UP000269289">
    <property type="component" value="Unassembled WGS sequence"/>
</dbReference>
<accession>A0A3M2JW36</accession>
<dbReference type="Gene3D" id="3.30.9.10">
    <property type="entry name" value="D-Amino Acid Oxidase, subunit A, domain 2"/>
    <property type="match status" value="1"/>
</dbReference>
<evidence type="ECO:0000256" key="1">
    <source>
        <dbReference type="ARBA" id="ARBA00001974"/>
    </source>
</evidence>
<evidence type="ECO:0000313" key="8">
    <source>
        <dbReference type="Proteomes" id="UP000269289"/>
    </source>
</evidence>